<accession>A0ABT4JX72</accession>
<dbReference type="Proteomes" id="UP001149719">
    <property type="component" value="Unassembled WGS sequence"/>
</dbReference>
<keyword evidence="1" id="KW-0472">Membrane</keyword>
<name>A0ABT4JX72_9GAMM</name>
<dbReference type="RefSeq" id="WP_269126762.1">
    <property type="nucleotide sequence ID" value="NZ_JAPUBN010000019.1"/>
</dbReference>
<evidence type="ECO:0000256" key="1">
    <source>
        <dbReference type="SAM" id="Phobius"/>
    </source>
</evidence>
<evidence type="ECO:0000313" key="3">
    <source>
        <dbReference type="Proteomes" id="UP001149719"/>
    </source>
</evidence>
<protein>
    <submittedName>
        <fullName evidence="2">DUF4381 domain-containing protein</fullName>
    </submittedName>
</protein>
<keyword evidence="3" id="KW-1185">Reference proteome</keyword>
<organism evidence="2 3">
    <name type="scientific">Marinomonas phaeophyticola</name>
    <dbReference type="NCBI Taxonomy" id="3004091"/>
    <lineage>
        <taxon>Bacteria</taxon>
        <taxon>Pseudomonadati</taxon>
        <taxon>Pseudomonadota</taxon>
        <taxon>Gammaproteobacteria</taxon>
        <taxon>Oceanospirillales</taxon>
        <taxon>Oceanospirillaceae</taxon>
        <taxon>Marinomonas</taxon>
    </lineage>
</organism>
<keyword evidence="1" id="KW-1133">Transmembrane helix</keyword>
<proteinExistence type="predicted"/>
<sequence>MDEALQNSLDLPNKAFILPEAIPMWPPVWWSWLVLLALIILVTIVTLKTVKKYQHNAYRREALTLLGDRHNLNALSDKELLTHCHTIIKRCLVSHGKGSQAAMLNHDLIPLLDKDMRKSHSFKSLGAWFIDGQYQEHLTLSDAERHNLLNTTKKWVKKHNA</sequence>
<dbReference type="Pfam" id="PF14316">
    <property type="entry name" value="DUF4381"/>
    <property type="match status" value="1"/>
</dbReference>
<comment type="caution">
    <text evidence="2">The sequence shown here is derived from an EMBL/GenBank/DDBJ whole genome shotgun (WGS) entry which is preliminary data.</text>
</comment>
<keyword evidence="1" id="KW-0812">Transmembrane</keyword>
<feature type="transmembrane region" description="Helical" evidence="1">
    <location>
        <begin position="29"/>
        <end position="50"/>
    </location>
</feature>
<dbReference type="InterPro" id="IPR025489">
    <property type="entry name" value="DUF4381"/>
</dbReference>
<gene>
    <name evidence="2" type="ORF">O1D97_14660</name>
</gene>
<dbReference type="EMBL" id="JAPUBN010000019">
    <property type="protein sequence ID" value="MCZ2722816.1"/>
    <property type="molecule type" value="Genomic_DNA"/>
</dbReference>
<reference evidence="2" key="1">
    <citation type="submission" date="2022-12" db="EMBL/GenBank/DDBJ databases">
        <title>Marinomonas 15G1-11 sp. nov, isolated from marine algae.</title>
        <authorList>
            <person name="Butt M."/>
            <person name="Choi D.G."/>
            <person name="Kim J.M."/>
            <person name="Lee J.K."/>
            <person name="Baek J.H."/>
            <person name="Jeon C.O."/>
        </authorList>
    </citation>
    <scope>NUCLEOTIDE SEQUENCE</scope>
    <source>
        <strain evidence="2">15G1-11</strain>
    </source>
</reference>
<evidence type="ECO:0000313" key="2">
    <source>
        <dbReference type="EMBL" id="MCZ2722816.1"/>
    </source>
</evidence>